<organism evidence="8 9">
    <name type="scientific">Methanosalsum natronophilum</name>
    <dbReference type="NCBI Taxonomy" id="768733"/>
    <lineage>
        <taxon>Archaea</taxon>
        <taxon>Methanobacteriati</taxon>
        <taxon>Methanobacteriota</taxon>
        <taxon>Stenosarchaea group</taxon>
        <taxon>Methanomicrobia</taxon>
        <taxon>Methanosarcinales</taxon>
        <taxon>Methanosarcinaceae</taxon>
        <taxon>Methanosalsum</taxon>
    </lineage>
</organism>
<dbReference type="GO" id="GO:0016491">
    <property type="term" value="F:oxidoreductase activity"/>
    <property type="evidence" value="ECO:0007669"/>
    <property type="project" value="UniProtKB-ARBA"/>
</dbReference>
<evidence type="ECO:0000256" key="2">
    <source>
        <dbReference type="ARBA" id="ARBA00022485"/>
    </source>
</evidence>
<evidence type="ECO:0000259" key="7">
    <source>
        <dbReference type="PROSITE" id="PS51379"/>
    </source>
</evidence>
<dbReference type="PROSITE" id="PS00198">
    <property type="entry name" value="4FE4S_FER_1"/>
    <property type="match status" value="1"/>
</dbReference>
<dbReference type="InterPro" id="IPR017900">
    <property type="entry name" value="4Fe4S_Fe_S_CS"/>
</dbReference>
<dbReference type="PRINTS" id="PR00352">
    <property type="entry name" value="3FE4SFRDOXIN"/>
</dbReference>
<dbReference type="GO" id="GO:0009055">
    <property type="term" value="F:electron transfer activity"/>
    <property type="evidence" value="ECO:0007669"/>
    <property type="project" value="UniProtKB-UniRule"/>
</dbReference>
<comment type="cofactor">
    <cofactor evidence="1">
        <name>[4Fe-4S] cluster</name>
        <dbReference type="ChEBI" id="CHEBI:49883"/>
    </cofactor>
</comment>
<dbReference type="PROSITE" id="PS51379">
    <property type="entry name" value="4FE4S_FER_2"/>
    <property type="match status" value="2"/>
</dbReference>
<comment type="caution">
    <text evidence="8">The sequence shown here is derived from an EMBL/GenBank/DDBJ whole genome shotgun (WGS) entry which is preliminary data.</text>
</comment>
<dbReference type="AlphaFoldDB" id="A0A3R7VYD1"/>
<dbReference type="RefSeq" id="WP_259133535.1">
    <property type="nucleotide sequence ID" value="NZ_JANUCS010000002.1"/>
</dbReference>
<name>A0A3R7VYD1_9EURY</name>
<dbReference type="Gene3D" id="3.30.70.20">
    <property type="match status" value="2"/>
</dbReference>
<dbReference type="Pfam" id="PF14697">
    <property type="entry name" value="Fer4_21"/>
    <property type="match status" value="1"/>
</dbReference>
<keyword evidence="2" id="KW-0004">4Fe-4S</keyword>
<evidence type="ECO:0000256" key="4">
    <source>
        <dbReference type="ARBA" id="ARBA00023004"/>
    </source>
</evidence>
<keyword evidence="4 6" id="KW-0408">Iron</keyword>
<evidence type="ECO:0000313" key="9">
    <source>
        <dbReference type="Proteomes" id="UP000284763"/>
    </source>
</evidence>
<evidence type="ECO:0000256" key="3">
    <source>
        <dbReference type="ARBA" id="ARBA00022723"/>
    </source>
</evidence>
<dbReference type="Proteomes" id="UP000284763">
    <property type="component" value="Unassembled WGS sequence"/>
</dbReference>
<dbReference type="InterPro" id="IPR017896">
    <property type="entry name" value="4Fe4S_Fe-S-bd"/>
</dbReference>
<sequence length="60" mass="6308">MVVSIDEYHCIGCGGCVLICPNKAIALNGDNLAIVDPRLCNNCGDCISICPTEAILIELT</sequence>
<dbReference type="InterPro" id="IPR001080">
    <property type="entry name" value="3Fe4S_ferredoxin"/>
</dbReference>
<evidence type="ECO:0000256" key="1">
    <source>
        <dbReference type="ARBA" id="ARBA00001966"/>
    </source>
</evidence>
<evidence type="ECO:0000256" key="6">
    <source>
        <dbReference type="RuleBase" id="RU368020"/>
    </source>
</evidence>
<evidence type="ECO:0000313" key="8">
    <source>
        <dbReference type="EMBL" id="RQD85523.1"/>
    </source>
</evidence>
<gene>
    <name evidence="8" type="ORF">D5R95_04520</name>
</gene>
<dbReference type="SUPFAM" id="SSF54862">
    <property type="entry name" value="4Fe-4S ferredoxins"/>
    <property type="match status" value="1"/>
</dbReference>
<evidence type="ECO:0000256" key="5">
    <source>
        <dbReference type="ARBA" id="ARBA00023014"/>
    </source>
</evidence>
<dbReference type="EMBL" id="QZAB01000293">
    <property type="protein sequence ID" value="RQD85523.1"/>
    <property type="molecule type" value="Genomic_DNA"/>
</dbReference>
<keyword evidence="5 6" id="KW-0411">Iron-sulfur</keyword>
<keyword evidence="3 6" id="KW-0479">Metal-binding</keyword>
<feature type="domain" description="4Fe-4S ferredoxin-type" evidence="7">
    <location>
        <begin position="1"/>
        <end position="30"/>
    </location>
</feature>
<dbReference type="GO" id="GO:0051539">
    <property type="term" value="F:4 iron, 4 sulfur cluster binding"/>
    <property type="evidence" value="ECO:0007669"/>
    <property type="project" value="UniProtKB-KW"/>
</dbReference>
<dbReference type="GO" id="GO:0005506">
    <property type="term" value="F:iron ion binding"/>
    <property type="evidence" value="ECO:0007669"/>
    <property type="project" value="UniProtKB-UniRule"/>
</dbReference>
<accession>A0A3R7VYD1</accession>
<keyword evidence="6" id="KW-0249">Electron transport</keyword>
<keyword evidence="6" id="KW-0813">Transport</keyword>
<dbReference type="InterPro" id="IPR050572">
    <property type="entry name" value="Fe-S_Ferredoxin"/>
</dbReference>
<feature type="domain" description="4Fe-4S ferredoxin-type" evidence="7">
    <location>
        <begin position="31"/>
        <end position="60"/>
    </location>
</feature>
<reference evidence="8 9" key="1">
    <citation type="submission" date="2018-08" db="EMBL/GenBank/DDBJ databases">
        <title>The metabolism and importance of syntrophic acetate oxidation coupled to methane or sulfide production in haloalkaline environments.</title>
        <authorList>
            <person name="Timmers P.H.A."/>
            <person name="Vavourakis C.D."/>
            <person name="Sorokin D.Y."/>
            <person name="Sinninghe Damste J.S."/>
            <person name="Muyzer G."/>
            <person name="Stams A.J.M."/>
            <person name="Plugge C.M."/>
        </authorList>
    </citation>
    <scope>NUCLEOTIDE SEQUENCE [LARGE SCALE GENOMIC DNA]</scope>
    <source>
        <strain evidence="8">MSAO_Arc3</strain>
    </source>
</reference>
<dbReference type="PANTHER" id="PTHR43687:SF1">
    <property type="entry name" value="FERREDOXIN III"/>
    <property type="match status" value="1"/>
</dbReference>
<protein>
    <recommendedName>
        <fullName evidence="6">Ferredoxin</fullName>
    </recommendedName>
</protein>
<comment type="function">
    <text evidence="6">Ferredoxins are iron-sulfur proteins that transfer electrons in a wide variety of metabolic reactions.</text>
</comment>
<dbReference type="PANTHER" id="PTHR43687">
    <property type="entry name" value="ADENYLYLSULFATE REDUCTASE, BETA SUBUNIT"/>
    <property type="match status" value="1"/>
</dbReference>
<proteinExistence type="predicted"/>